<dbReference type="Gramene" id="CDY70512">
    <property type="protein sequence ID" value="CDY70512"/>
    <property type="gene ID" value="GSBRNA2T00003933001"/>
</dbReference>
<gene>
    <name evidence="1" type="primary">BnaCnng68680D</name>
    <name evidence="1" type="ORF">GSBRNA2T00003933001</name>
</gene>
<dbReference type="PaxDb" id="3708-A0A078JXX4"/>
<reference evidence="1" key="2">
    <citation type="submission" date="2014-06" db="EMBL/GenBank/DDBJ databases">
        <authorList>
            <person name="Genoscope - CEA"/>
        </authorList>
    </citation>
    <scope>NUCLEOTIDE SEQUENCE</scope>
</reference>
<dbReference type="EMBL" id="LK042340">
    <property type="protein sequence ID" value="CDY70512.1"/>
    <property type="molecule type" value="Genomic_DNA"/>
</dbReference>
<proteinExistence type="predicted"/>
<protein>
    <submittedName>
        <fullName evidence="1">BnaCnng68680D protein</fullName>
    </submittedName>
</protein>
<sequence length="78" mass="9429">MIVFFVDFRIKQTWRRKTENSQKPYSESTQFLEREEADKANHFPAKSQPTKELRHNSLAIEHHMSSRTVFHKTFQYSL</sequence>
<dbReference type="AlphaFoldDB" id="A0A078JXX4"/>
<evidence type="ECO:0000313" key="1">
    <source>
        <dbReference type="EMBL" id="CDY70512.1"/>
    </source>
</evidence>
<reference evidence="1" key="1">
    <citation type="journal article" date="2014" name="Science">
        <title>Plant genetics. Early allopolyploid evolution in the post-Neolithic Brassica napus oilseed genome.</title>
        <authorList>
            <person name="Chalhoub B."/>
            <person name="Denoeud F."/>
            <person name="Liu S."/>
            <person name="Parkin I.A."/>
            <person name="Tang H."/>
            <person name="Wang X."/>
            <person name="Chiquet J."/>
            <person name="Belcram H."/>
            <person name="Tong C."/>
            <person name="Samans B."/>
            <person name="Correa M."/>
            <person name="Da Silva C."/>
            <person name="Just J."/>
            <person name="Falentin C."/>
            <person name="Koh C.S."/>
            <person name="Le Clainche I."/>
            <person name="Bernard M."/>
            <person name="Bento P."/>
            <person name="Noel B."/>
            <person name="Labadie K."/>
            <person name="Alberti A."/>
            <person name="Charles M."/>
            <person name="Arnaud D."/>
            <person name="Guo H."/>
            <person name="Daviaud C."/>
            <person name="Alamery S."/>
            <person name="Jabbari K."/>
            <person name="Zhao M."/>
            <person name="Edger P.P."/>
            <person name="Chelaifa H."/>
            <person name="Tack D."/>
            <person name="Lassalle G."/>
            <person name="Mestiri I."/>
            <person name="Schnel N."/>
            <person name="Le Paslier M.C."/>
            <person name="Fan G."/>
            <person name="Renault V."/>
            <person name="Bayer P.E."/>
            <person name="Golicz A.A."/>
            <person name="Manoli S."/>
            <person name="Lee T.H."/>
            <person name="Thi V.H."/>
            <person name="Chalabi S."/>
            <person name="Hu Q."/>
            <person name="Fan C."/>
            <person name="Tollenaere R."/>
            <person name="Lu Y."/>
            <person name="Battail C."/>
            <person name="Shen J."/>
            <person name="Sidebottom C.H."/>
            <person name="Wang X."/>
            <person name="Canaguier A."/>
            <person name="Chauveau A."/>
            <person name="Berard A."/>
            <person name="Deniot G."/>
            <person name="Guan M."/>
            <person name="Liu Z."/>
            <person name="Sun F."/>
            <person name="Lim Y.P."/>
            <person name="Lyons E."/>
            <person name="Town C.D."/>
            <person name="Bancroft I."/>
            <person name="Wang X."/>
            <person name="Meng J."/>
            <person name="Ma J."/>
            <person name="Pires J.C."/>
            <person name="King G.J."/>
            <person name="Brunel D."/>
            <person name="Delourme R."/>
            <person name="Renard M."/>
            <person name="Aury J.M."/>
            <person name="Adams K.L."/>
            <person name="Batley J."/>
            <person name="Snowdon R.J."/>
            <person name="Tost J."/>
            <person name="Edwards D."/>
            <person name="Zhou Y."/>
            <person name="Hua W."/>
            <person name="Sharpe A.G."/>
            <person name="Paterson A.H."/>
            <person name="Guan C."/>
            <person name="Wincker P."/>
        </authorList>
    </citation>
    <scope>NUCLEOTIDE SEQUENCE [LARGE SCALE GENOMIC DNA]</scope>
</reference>
<accession>A0A078JXX4</accession>
<name>A0A078JXX4_BRANA</name>
<organism evidence="1">
    <name type="scientific">Brassica napus</name>
    <name type="common">Rape</name>
    <dbReference type="NCBI Taxonomy" id="3708"/>
    <lineage>
        <taxon>Eukaryota</taxon>
        <taxon>Viridiplantae</taxon>
        <taxon>Streptophyta</taxon>
        <taxon>Embryophyta</taxon>
        <taxon>Tracheophyta</taxon>
        <taxon>Spermatophyta</taxon>
        <taxon>Magnoliopsida</taxon>
        <taxon>eudicotyledons</taxon>
        <taxon>Gunneridae</taxon>
        <taxon>Pentapetalae</taxon>
        <taxon>rosids</taxon>
        <taxon>malvids</taxon>
        <taxon>Brassicales</taxon>
        <taxon>Brassicaceae</taxon>
        <taxon>Brassiceae</taxon>
        <taxon>Brassica</taxon>
    </lineage>
</organism>